<evidence type="ECO:0000313" key="1">
    <source>
        <dbReference type="EMBL" id="PPS06896.1"/>
    </source>
</evidence>
<name>A0A2P5XUD5_GOSBA</name>
<sequence>MSCPACCLNNPPCSLPAARIVLLATCMLPEQSSLQPACMALTQLHKAAAVAAAPFSPFNGKSKRGTL</sequence>
<proteinExistence type="predicted"/>
<evidence type="ECO:0000313" key="2">
    <source>
        <dbReference type="Proteomes" id="UP000239757"/>
    </source>
</evidence>
<gene>
    <name evidence="1" type="ORF">GOBAR_AA13756</name>
</gene>
<organism evidence="1 2">
    <name type="scientific">Gossypium barbadense</name>
    <name type="common">Sea Island cotton</name>
    <name type="synonym">Hibiscus barbadensis</name>
    <dbReference type="NCBI Taxonomy" id="3634"/>
    <lineage>
        <taxon>Eukaryota</taxon>
        <taxon>Viridiplantae</taxon>
        <taxon>Streptophyta</taxon>
        <taxon>Embryophyta</taxon>
        <taxon>Tracheophyta</taxon>
        <taxon>Spermatophyta</taxon>
        <taxon>Magnoliopsida</taxon>
        <taxon>eudicotyledons</taxon>
        <taxon>Gunneridae</taxon>
        <taxon>Pentapetalae</taxon>
        <taxon>rosids</taxon>
        <taxon>malvids</taxon>
        <taxon>Malvales</taxon>
        <taxon>Malvaceae</taxon>
        <taxon>Malvoideae</taxon>
        <taxon>Gossypium</taxon>
    </lineage>
</organism>
<accession>A0A2P5XUD5</accession>
<dbReference type="AlphaFoldDB" id="A0A2P5XUD5"/>
<dbReference type="Proteomes" id="UP000239757">
    <property type="component" value="Unassembled WGS sequence"/>
</dbReference>
<reference evidence="1 2" key="1">
    <citation type="submission" date="2015-01" db="EMBL/GenBank/DDBJ databases">
        <title>Genome of allotetraploid Gossypium barbadense reveals genomic plasticity and fiber elongation in cotton evolution.</title>
        <authorList>
            <person name="Chen X."/>
            <person name="Liu X."/>
            <person name="Zhao B."/>
            <person name="Zheng H."/>
            <person name="Hu Y."/>
            <person name="Lu G."/>
            <person name="Yang C."/>
            <person name="Chen J."/>
            <person name="Shan C."/>
            <person name="Zhang L."/>
            <person name="Zhou Y."/>
            <person name="Wang L."/>
            <person name="Guo W."/>
            <person name="Bai Y."/>
            <person name="Ruan J."/>
            <person name="Shangguan X."/>
            <person name="Mao Y."/>
            <person name="Jiang J."/>
            <person name="Zhu Y."/>
            <person name="Lei J."/>
            <person name="Kang H."/>
            <person name="Chen S."/>
            <person name="He X."/>
            <person name="Wang R."/>
            <person name="Wang Y."/>
            <person name="Chen J."/>
            <person name="Wang L."/>
            <person name="Yu S."/>
            <person name="Wang B."/>
            <person name="Wei J."/>
            <person name="Song S."/>
            <person name="Lu X."/>
            <person name="Gao Z."/>
            <person name="Gu W."/>
            <person name="Deng X."/>
            <person name="Ma D."/>
            <person name="Wang S."/>
            <person name="Liang W."/>
            <person name="Fang L."/>
            <person name="Cai C."/>
            <person name="Zhu X."/>
            <person name="Zhou B."/>
            <person name="Zhang Y."/>
            <person name="Chen Z."/>
            <person name="Xu S."/>
            <person name="Zhu R."/>
            <person name="Wang S."/>
            <person name="Zhang T."/>
            <person name="Zhao G."/>
        </authorList>
    </citation>
    <scope>NUCLEOTIDE SEQUENCE [LARGE SCALE GENOMIC DNA]</scope>
    <source>
        <strain evidence="2">cv. Xinhai21</strain>
        <tissue evidence="1">Leaf</tissue>
    </source>
</reference>
<dbReference type="EMBL" id="KZ664217">
    <property type="protein sequence ID" value="PPS06896.1"/>
    <property type="molecule type" value="Genomic_DNA"/>
</dbReference>
<protein>
    <submittedName>
        <fullName evidence="1">Uncharacterized protein</fullName>
    </submittedName>
</protein>